<organism evidence="1 2">
    <name type="scientific">Diphasiastrum complanatum</name>
    <name type="common">Issler's clubmoss</name>
    <name type="synonym">Lycopodium complanatum</name>
    <dbReference type="NCBI Taxonomy" id="34168"/>
    <lineage>
        <taxon>Eukaryota</taxon>
        <taxon>Viridiplantae</taxon>
        <taxon>Streptophyta</taxon>
        <taxon>Embryophyta</taxon>
        <taxon>Tracheophyta</taxon>
        <taxon>Lycopodiopsida</taxon>
        <taxon>Lycopodiales</taxon>
        <taxon>Lycopodiaceae</taxon>
        <taxon>Lycopodioideae</taxon>
        <taxon>Diphasiastrum</taxon>
    </lineage>
</organism>
<dbReference type="EMBL" id="CM055111">
    <property type="protein sequence ID" value="KAJ7519525.1"/>
    <property type="molecule type" value="Genomic_DNA"/>
</dbReference>
<reference evidence="2" key="1">
    <citation type="journal article" date="2024" name="Proc. Natl. Acad. Sci. U.S.A.">
        <title>Extraordinary preservation of gene collinearity over three hundred million years revealed in homosporous lycophytes.</title>
        <authorList>
            <person name="Li C."/>
            <person name="Wickell D."/>
            <person name="Kuo L.Y."/>
            <person name="Chen X."/>
            <person name="Nie B."/>
            <person name="Liao X."/>
            <person name="Peng D."/>
            <person name="Ji J."/>
            <person name="Jenkins J."/>
            <person name="Williams M."/>
            <person name="Shu S."/>
            <person name="Plott C."/>
            <person name="Barry K."/>
            <person name="Rajasekar S."/>
            <person name="Grimwood J."/>
            <person name="Han X."/>
            <person name="Sun S."/>
            <person name="Hou Z."/>
            <person name="He W."/>
            <person name="Dai G."/>
            <person name="Sun C."/>
            <person name="Schmutz J."/>
            <person name="Leebens-Mack J.H."/>
            <person name="Li F.W."/>
            <person name="Wang L."/>
        </authorList>
    </citation>
    <scope>NUCLEOTIDE SEQUENCE [LARGE SCALE GENOMIC DNA]</scope>
    <source>
        <strain evidence="2">cv. PW_Plant_1</strain>
    </source>
</reference>
<evidence type="ECO:0000313" key="1">
    <source>
        <dbReference type="EMBL" id="KAJ7519525.1"/>
    </source>
</evidence>
<proteinExistence type="predicted"/>
<keyword evidence="2" id="KW-1185">Reference proteome</keyword>
<evidence type="ECO:0000313" key="2">
    <source>
        <dbReference type="Proteomes" id="UP001162992"/>
    </source>
</evidence>
<name>A0ACC2APU4_DIPCM</name>
<gene>
    <name evidence="1" type="ORF">O6H91_20G042900</name>
</gene>
<dbReference type="Proteomes" id="UP001162992">
    <property type="component" value="Chromosome 20"/>
</dbReference>
<protein>
    <submittedName>
        <fullName evidence="1">Uncharacterized protein</fullName>
    </submittedName>
</protein>
<sequence length="599" mass="66610">MQPAYSSGSFVMRRALVLAYVGAGLSTTAANQLSGSSSVHAKELQSTSNYFMAGAEARVIWQRAATKRCLLHEDAKRSQKLSNLPCDFSDCQSDKTYLGSPKTSEEKDLFTSNDSWSSLSSQCSPGKKSNMHFESNSNVHKDYRSALDESFMFRFSKSDEFDGLKAADVSLGSFADLQLLISGEGGSPELCYKQRLLPDQQRETDNSSSLSLEPKVTGEYSKESNRTSEQSIKHESEVDHTIGFEGKFQPSSFPEGERELVTRATAVNFEGSKRMQKVIPVPQLQSKSKVSWRTADTVELAALVARKSLEHMENCDLPPSQSLLVSKGVLEGCELSPSKKHRWDMSRSMDRDFLISLLRGHEPVRLETQKLSSSKFVGPSETLHLPHHVPQSSRSLPVSEKIEPFINRAGQVPSSEPRNSSWSAGSENIQEGDHGPQLLGEALCHSQTRAREAEKAAAQAFLEKERLARLFFQEASLSLTYRQWVDALQAENKCLRLRAGDRSSGRLKKNLMKSYATFEPLSVTHWRHSRKERTRKETQHHCNSVKDFKELNHMRSSARSDAMAGYKLGLAFAFGLGLAGAGLILGWSMGWILFAPLGN</sequence>
<accession>A0ACC2APU4</accession>
<comment type="caution">
    <text evidence="1">The sequence shown here is derived from an EMBL/GenBank/DDBJ whole genome shotgun (WGS) entry which is preliminary data.</text>
</comment>